<dbReference type="InterPro" id="IPR001077">
    <property type="entry name" value="COMT_C"/>
</dbReference>
<dbReference type="PANTHER" id="PTHR43712:SF2">
    <property type="entry name" value="O-METHYLTRANSFERASE CICE"/>
    <property type="match status" value="1"/>
</dbReference>
<name>A0ABS2V438_9ACTN</name>
<gene>
    <name evidence="6" type="ORF">JE024_39350</name>
</gene>
<keyword evidence="1 6" id="KW-0489">Methyltransferase</keyword>
<protein>
    <submittedName>
        <fullName evidence="6">Methyltransferase</fullName>
    </submittedName>
</protein>
<dbReference type="EMBL" id="JAFEJA010000003">
    <property type="protein sequence ID" value="MBM9624596.1"/>
    <property type="molecule type" value="Genomic_DNA"/>
</dbReference>
<dbReference type="Gene3D" id="1.10.10.10">
    <property type="entry name" value="Winged helix-like DNA-binding domain superfamily/Winged helix DNA-binding domain"/>
    <property type="match status" value="1"/>
</dbReference>
<keyword evidence="2" id="KW-0808">Transferase</keyword>
<dbReference type="InterPro" id="IPR036388">
    <property type="entry name" value="WH-like_DNA-bd_sf"/>
</dbReference>
<comment type="caution">
    <text evidence="6">The sequence shown here is derived from an EMBL/GenBank/DDBJ whole genome shotgun (WGS) entry which is preliminary data.</text>
</comment>
<evidence type="ECO:0000256" key="2">
    <source>
        <dbReference type="ARBA" id="ARBA00022679"/>
    </source>
</evidence>
<dbReference type="PIRSF" id="PIRSF005739">
    <property type="entry name" value="O-mtase"/>
    <property type="match status" value="1"/>
</dbReference>
<dbReference type="RefSeq" id="WP_205378757.1">
    <property type="nucleotide sequence ID" value="NZ_JAFEJA010000003.1"/>
</dbReference>
<keyword evidence="7" id="KW-1185">Reference proteome</keyword>
<keyword evidence="6" id="KW-0614">Plasmid</keyword>
<dbReference type="InterPro" id="IPR029063">
    <property type="entry name" value="SAM-dependent_MTases_sf"/>
</dbReference>
<evidence type="ECO:0000313" key="6">
    <source>
        <dbReference type="EMBL" id="MBM9624596.1"/>
    </source>
</evidence>
<dbReference type="Pfam" id="PF00891">
    <property type="entry name" value="Methyltransf_2"/>
    <property type="match status" value="1"/>
</dbReference>
<dbReference type="InterPro" id="IPR012967">
    <property type="entry name" value="COMT_dimerisation"/>
</dbReference>
<dbReference type="PANTHER" id="PTHR43712">
    <property type="entry name" value="PUTATIVE (AFU_ORTHOLOGUE AFUA_4G14580)-RELATED"/>
    <property type="match status" value="1"/>
</dbReference>
<feature type="domain" description="O-methyltransferase dimerisation" evidence="5">
    <location>
        <begin position="8"/>
        <end position="85"/>
    </location>
</feature>
<proteinExistence type="predicted"/>
<reference evidence="6 7" key="1">
    <citation type="journal article" date="2016" name="Arch. Microbiol.">
        <title>Streptomyces zhihengii sp. nov., isolated from rhizospheric soil of Psammosilene tunicoides.</title>
        <authorList>
            <person name="Huang M.J."/>
            <person name="Fei J.J."/>
            <person name="Salam N."/>
            <person name="Kim C.J."/>
            <person name="Hozzein W.N."/>
            <person name="Xiao M."/>
            <person name="Huang H.Q."/>
            <person name="Li W.J."/>
        </authorList>
    </citation>
    <scope>NUCLEOTIDE SEQUENCE [LARGE SCALE GENOMIC DNA]</scope>
    <source>
        <strain evidence="6 7">YIM T102</strain>
    </source>
</reference>
<evidence type="ECO:0000256" key="1">
    <source>
        <dbReference type="ARBA" id="ARBA00022603"/>
    </source>
</evidence>
<dbReference type="InterPro" id="IPR036390">
    <property type="entry name" value="WH_DNA-bd_sf"/>
</dbReference>
<dbReference type="SUPFAM" id="SSF53335">
    <property type="entry name" value="S-adenosyl-L-methionine-dependent methyltransferases"/>
    <property type="match status" value="1"/>
</dbReference>
<dbReference type="CDD" id="cd02440">
    <property type="entry name" value="AdoMet_MTases"/>
    <property type="match status" value="1"/>
</dbReference>
<dbReference type="Proteomes" id="UP000664109">
    <property type="component" value="Unassembled WGS sequence"/>
</dbReference>
<dbReference type="GO" id="GO:0008168">
    <property type="term" value="F:methyltransferase activity"/>
    <property type="evidence" value="ECO:0007669"/>
    <property type="project" value="UniProtKB-KW"/>
</dbReference>
<feature type="domain" description="O-methyltransferase C-terminal" evidence="4">
    <location>
        <begin position="133"/>
        <end position="312"/>
    </location>
</feature>
<dbReference type="PROSITE" id="PS51683">
    <property type="entry name" value="SAM_OMT_II"/>
    <property type="match status" value="1"/>
</dbReference>
<dbReference type="Gene3D" id="3.40.50.150">
    <property type="entry name" value="Vaccinia Virus protein VP39"/>
    <property type="match status" value="1"/>
</dbReference>
<dbReference type="SUPFAM" id="SSF46785">
    <property type="entry name" value="Winged helix' DNA-binding domain"/>
    <property type="match status" value="1"/>
</dbReference>
<dbReference type="Pfam" id="PF08100">
    <property type="entry name" value="Dimerisation"/>
    <property type="match status" value="1"/>
</dbReference>
<evidence type="ECO:0000259" key="4">
    <source>
        <dbReference type="Pfam" id="PF00891"/>
    </source>
</evidence>
<dbReference type="InterPro" id="IPR016461">
    <property type="entry name" value="COMT-like"/>
</dbReference>
<accession>A0ABS2V438</accession>
<evidence type="ECO:0000313" key="7">
    <source>
        <dbReference type="Proteomes" id="UP000664109"/>
    </source>
</evidence>
<dbReference type="GO" id="GO:0032259">
    <property type="term" value="P:methylation"/>
    <property type="evidence" value="ECO:0007669"/>
    <property type="project" value="UniProtKB-KW"/>
</dbReference>
<geneLocation type="plasmid" evidence="6">
    <name>unnamed1</name>
</geneLocation>
<evidence type="ECO:0000259" key="5">
    <source>
        <dbReference type="Pfam" id="PF08100"/>
    </source>
</evidence>
<organism evidence="6 7">
    <name type="scientific">Streptomyces zhihengii</name>
    <dbReference type="NCBI Taxonomy" id="1818004"/>
    <lineage>
        <taxon>Bacteria</taxon>
        <taxon>Bacillati</taxon>
        <taxon>Actinomycetota</taxon>
        <taxon>Actinomycetes</taxon>
        <taxon>Kitasatosporales</taxon>
        <taxon>Streptomycetaceae</taxon>
        <taxon>Streptomyces</taxon>
    </lineage>
</organism>
<sequence>MTTPTRIMDLVAGVWSAETLATAHNLGIFDQIAEYGPLTAEEVADRNAIEVRPADLLLSTCAALGLLRHEDGRYHNTEITNDYLVPGKRYYFGDAIRLFSGRYDTWLNLPEAVRKNAPVSWNPDTQDSLFHAEAPQATFWDGMHALSVYSARCLGEVHDFTQHQRLLDIGGGGAAYDIELCRTYPHLQTTIFDLPFAIERTSERVVQAGLQERIAFHEGDFLNDSELPTGHDVILLSMILHDWAEETNRTLLEKCFAALPSGGSIIVSELILDDDRNGPPLAALMGINMLVETWGKNYTAAEYRGWLSDAGFTSITQHTFDAPGANGVIVAKKD</sequence>
<evidence type="ECO:0000256" key="3">
    <source>
        <dbReference type="ARBA" id="ARBA00022691"/>
    </source>
</evidence>
<keyword evidence="3" id="KW-0949">S-adenosyl-L-methionine</keyword>